<feature type="region of interest" description="Disordered" evidence="10">
    <location>
        <begin position="160"/>
        <end position="179"/>
    </location>
</feature>
<evidence type="ECO:0000256" key="9">
    <source>
        <dbReference type="RuleBase" id="RU366031"/>
    </source>
</evidence>
<organism evidence="12 13">
    <name type="scientific">Cellulomonas cellasea</name>
    <dbReference type="NCBI Taxonomy" id="43670"/>
    <lineage>
        <taxon>Bacteria</taxon>
        <taxon>Bacillati</taxon>
        <taxon>Actinomycetota</taxon>
        <taxon>Actinomycetes</taxon>
        <taxon>Micrococcales</taxon>
        <taxon>Cellulomonadaceae</taxon>
        <taxon>Cellulomonas</taxon>
    </lineage>
</organism>
<evidence type="ECO:0000256" key="5">
    <source>
        <dbReference type="ARBA" id="ARBA00023244"/>
    </source>
</evidence>
<dbReference type="EC" id="4.2.1.75" evidence="3 9"/>
<evidence type="ECO:0000256" key="4">
    <source>
        <dbReference type="ARBA" id="ARBA00023239"/>
    </source>
</evidence>
<protein>
    <recommendedName>
        <fullName evidence="7 9">Uroporphyrinogen-III synthase</fullName>
        <ecNumber evidence="3 9">4.2.1.75</ecNumber>
    </recommendedName>
</protein>
<evidence type="ECO:0000313" key="12">
    <source>
        <dbReference type="EMBL" id="MBB2923466.1"/>
    </source>
</evidence>
<proteinExistence type="inferred from homology"/>
<dbReference type="PANTHER" id="PTHR38042">
    <property type="entry name" value="UROPORPHYRINOGEN-III SYNTHASE, CHLOROPLASTIC"/>
    <property type="match status" value="1"/>
</dbReference>
<dbReference type="PANTHER" id="PTHR38042:SF1">
    <property type="entry name" value="UROPORPHYRINOGEN-III SYNTHASE, CHLOROPLASTIC"/>
    <property type="match status" value="1"/>
</dbReference>
<evidence type="ECO:0000256" key="3">
    <source>
        <dbReference type="ARBA" id="ARBA00013109"/>
    </source>
</evidence>
<feature type="compositionally biased region" description="Low complexity" evidence="10">
    <location>
        <begin position="319"/>
        <end position="330"/>
    </location>
</feature>
<name>A0A7W4UFX3_9CELL</name>
<evidence type="ECO:0000313" key="13">
    <source>
        <dbReference type="Proteomes" id="UP000518206"/>
    </source>
</evidence>
<dbReference type="InterPro" id="IPR003754">
    <property type="entry name" value="4pyrrol_synth_uPrphyn_synth"/>
</dbReference>
<comment type="caution">
    <text evidence="12">The sequence shown here is derived from an EMBL/GenBank/DDBJ whole genome shotgun (WGS) entry which is preliminary data.</text>
</comment>
<dbReference type="Gene3D" id="3.40.50.10090">
    <property type="match status" value="2"/>
</dbReference>
<accession>A0A7W4UFX3</accession>
<reference evidence="12 13" key="2">
    <citation type="submission" date="2020-08" db="EMBL/GenBank/DDBJ databases">
        <authorList>
            <person name="Partida-Martinez L."/>
            <person name="Huntemann M."/>
            <person name="Clum A."/>
            <person name="Wang J."/>
            <person name="Palaniappan K."/>
            <person name="Ritter S."/>
            <person name="Chen I.-M."/>
            <person name="Stamatis D."/>
            <person name="Reddy T."/>
            <person name="O'Malley R."/>
            <person name="Daum C."/>
            <person name="Shapiro N."/>
            <person name="Ivanova N."/>
            <person name="Kyrpides N."/>
            <person name="Woyke T."/>
        </authorList>
    </citation>
    <scope>NUCLEOTIDE SEQUENCE [LARGE SCALE GENOMIC DNA]</scope>
    <source>
        <strain evidence="12 13">RAS26</strain>
    </source>
</reference>
<dbReference type="SUPFAM" id="SSF69618">
    <property type="entry name" value="HemD-like"/>
    <property type="match status" value="1"/>
</dbReference>
<gene>
    <name evidence="12" type="ORF">FHR80_002391</name>
</gene>
<feature type="domain" description="Tetrapyrrole biosynthesis uroporphyrinogen III synthase" evidence="11">
    <location>
        <begin position="41"/>
        <end position="291"/>
    </location>
</feature>
<keyword evidence="4 9" id="KW-0456">Lyase</keyword>
<evidence type="ECO:0000256" key="8">
    <source>
        <dbReference type="ARBA" id="ARBA00048617"/>
    </source>
</evidence>
<dbReference type="FunFam" id="3.40.50.10090:FF:000001">
    <property type="entry name" value="Bifunctional uroporphyrinogen-III C-methyltransferase/uroporphyrinogen-III synthase"/>
    <property type="match status" value="1"/>
</dbReference>
<comment type="catalytic activity">
    <reaction evidence="8 9">
        <text>hydroxymethylbilane = uroporphyrinogen III + H2O</text>
        <dbReference type="Rhea" id="RHEA:18965"/>
        <dbReference type="ChEBI" id="CHEBI:15377"/>
        <dbReference type="ChEBI" id="CHEBI:57308"/>
        <dbReference type="ChEBI" id="CHEBI:57845"/>
        <dbReference type="EC" id="4.2.1.75"/>
    </reaction>
</comment>
<evidence type="ECO:0000256" key="6">
    <source>
        <dbReference type="ARBA" id="ARBA00037589"/>
    </source>
</evidence>
<dbReference type="InterPro" id="IPR036108">
    <property type="entry name" value="4pyrrol_syn_uPrphyn_synt_sf"/>
</dbReference>
<dbReference type="Proteomes" id="UP000518206">
    <property type="component" value="Unassembled WGS sequence"/>
</dbReference>
<dbReference type="CDD" id="cd06578">
    <property type="entry name" value="HemD"/>
    <property type="match status" value="1"/>
</dbReference>
<dbReference type="EMBL" id="JACHVX010000003">
    <property type="protein sequence ID" value="MBB2923466.1"/>
    <property type="molecule type" value="Genomic_DNA"/>
</dbReference>
<keyword evidence="5 9" id="KW-0627">Porphyrin biosynthesis</keyword>
<dbReference type="GO" id="GO:0006782">
    <property type="term" value="P:protoporphyrinogen IX biosynthetic process"/>
    <property type="evidence" value="ECO:0007669"/>
    <property type="project" value="UniProtKB-UniRule"/>
</dbReference>
<comment type="function">
    <text evidence="6 9">Catalyzes cyclization of the linear tetrapyrrole, hydroxymethylbilane, to the macrocyclic uroporphyrinogen III.</text>
</comment>
<dbReference type="RefSeq" id="WP_183296300.1">
    <property type="nucleotide sequence ID" value="NZ_JACHVX010000003.1"/>
</dbReference>
<dbReference type="GO" id="GO:0004852">
    <property type="term" value="F:uroporphyrinogen-III synthase activity"/>
    <property type="evidence" value="ECO:0007669"/>
    <property type="project" value="UniProtKB-UniRule"/>
</dbReference>
<sequence>MPGRIPDGVLRTDVDPARLAGPLAGTRVLVPRADDGADPLVIALTAAGAEPVPVALIQTVPPEDPTDLDDLLLALGSGWYTWLAITSAAAVPVLVDRAEEVGTPLAELVQGTRVAAVGPATARALRAEGVEVDLVPSGASSAATLLAVWPALPSRAVDVPDAHAPDAHAPDAHATEHDPGRVLVPHADLAAPTLTTGLRARGWEVDDVVAYRTVRGPDPDPQVHEDWTAGRVDAVLLTSGSTARNLLDLLGEPPAGTLVCCIGPSTAAEAHRLGLRVDAVAEEQTPAGLVAALVRARAATGSDLAATGAELTAPPTPSRPTDSPSPEVTA</sequence>
<evidence type="ECO:0000256" key="2">
    <source>
        <dbReference type="ARBA" id="ARBA00008133"/>
    </source>
</evidence>
<evidence type="ECO:0000256" key="1">
    <source>
        <dbReference type="ARBA" id="ARBA00004772"/>
    </source>
</evidence>
<feature type="region of interest" description="Disordered" evidence="10">
    <location>
        <begin position="305"/>
        <end position="330"/>
    </location>
</feature>
<reference evidence="12 13" key="1">
    <citation type="submission" date="2020-08" db="EMBL/GenBank/DDBJ databases">
        <title>The Agave Microbiome: Exploring the role of microbial communities in plant adaptations to desert environments.</title>
        <authorList>
            <person name="Partida-Martinez L.P."/>
        </authorList>
    </citation>
    <scope>NUCLEOTIDE SEQUENCE [LARGE SCALE GENOMIC DNA]</scope>
    <source>
        <strain evidence="12 13">RAS26</strain>
    </source>
</reference>
<dbReference type="AlphaFoldDB" id="A0A7W4UFX3"/>
<comment type="similarity">
    <text evidence="2 9">Belongs to the uroporphyrinogen-III synthase family.</text>
</comment>
<evidence type="ECO:0000256" key="7">
    <source>
        <dbReference type="ARBA" id="ARBA00040167"/>
    </source>
</evidence>
<comment type="pathway">
    <text evidence="1 9">Porphyrin-containing compound metabolism; protoporphyrin-IX biosynthesis; coproporphyrinogen-III from 5-aminolevulinate: step 3/4.</text>
</comment>
<dbReference type="InterPro" id="IPR039793">
    <property type="entry name" value="UROS/Hem4"/>
</dbReference>
<evidence type="ECO:0000259" key="11">
    <source>
        <dbReference type="Pfam" id="PF02602"/>
    </source>
</evidence>
<dbReference type="GO" id="GO:0006780">
    <property type="term" value="P:uroporphyrinogen III biosynthetic process"/>
    <property type="evidence" value="ECO:0007669"/>
    <property type="project" value="UniProtKB-UniRule"/>
</dbReference>
<dbReference type="Pfam" id="PF02602">
    <property type="entry name" value="HEM4"/>
    <property type="match status" value="1"/>
</dbReference>
<evidence type="ECO:0000256" key="10">
    <source>
        <dbReference type="SAM" id="MobiDB-lite"/>
    </source>
</evidence>